<dbReference type="InterPro" id="IPR014729">
    <property type="entry name" value="Rossmann-like_a/b/a_fold"/>
</dbReference>
<dbReference type="Gene3D" id="3.40.630.30">
    <property type="match status" value="1"/>
</dbReference>
<sequence length="331" mass="38192">MHSVKRLWLTKDKHAYEQWSFLMDKANLNKNEELDYTIGIYRNETLVATGSYYRNILKCLVVCKDVQSENLLTEIVQHLINRLREEGIDHYFLYTKPQNAGIFRSLGFQTIIETIDILFMEQGVPNFQSYLSQLKEAKKEGSGCGLVMNANPFTKGHQYLVEAASKQSTQVYVFVLSEDRSEFSSEDRLEMVRQGVAHLSNVTVLKTNDYLISSATFPSYFLKDDAVENVAKIQAKLDAQLFKEKIAPVLDIKTRYVGEEPYSRVTNLYNQSMKEVFGTDLELVILPRVSVHGEIISATKVREALRMHDDKRLIDYLPLTTYNYLKKKKKL</sequence>
<dbReference type="InterPro" id="IPR000182">
    <property type="entry name" value="GNAT_dom"/>
</dbReference>
<dbReference type="NCBIfam" id="TIGR00125">
    <property type="entry name" value="cyt_tran_rel"/>
    <property type="match status" value="1"/>
</dbReference>
<keyword evidence="3 5" id="KW-0436">Ligase</keyword>
<dbReference type="eggNOG" id="COG3053">
    <property type="taxonomic scope" value="Bacteria"/>
</dbReference>
<gene>
    <name evidence="5" type="ORF">UC3_02265</name>
</gene>
<dbReference type="AlphaFoldDB" id="R3W2N5"/>
<evidence type="ECO:0000259" key="4">
    <source>
        <dbReference type="PROSITE" id="PS51186"/>
    </source>
</evidence>
<dbReference type="GO" id="GO:0005524">
    <property type="term" value="F:ATP binding"/>
    <property type="evidence" value="ECO:0007669"/>
    <property type="project" value="UniProtKB-UniRule"/>
</dbReference>
<comment type="function">
    <text evidence="3">Acetylation of prosthetic group (2-(5''-phosphoribosyl)-3'-dephosphocoenzyme-A) of the gamma subunit of citrate lyase.</text>
</comment>
<evidence type="ECO:0000313" key="5">
    <source>
        <dbReference type="EMBL" id="EOL41917.1"/>
    </source>
</evidence>
<evidence type="ECO:0000256" key="1">
    <source>
        <dbReference type="ARBA" id="ARBA00022741"/>
    </source>
</evidence>
<dbReference type="Proteomes" id="UP000013785">
    <property type="component" value="Unassembled WGS sequence"/>
</dbReference>
<dbReference type="GO" id="GO:0008771">
    <property type="term" value="F:[citrate (pro-3S)-lyase] ligase activity"/>
    <property type="evidence" value="ECO:0007669"/>
    <property type="project" value="UniProtKB-EC"/>
</dbReference>
<dbReference type="PROSITE" id="PS51186">
    <property type="entry name" value="GNAT"/>
    <property type="match status" value="1"/>
</dbReference>
<dbReference type="InterPro" id="IPR004821">
    <property type="entry name" value="Cyt_trans-like"/>
</dbReference>
<dbReference type="PANTHER" id="PTHR40599">
    <property type="entry name" value="[CITRATE [PRO-3S]-LYASE] LIGASE"/>
    <property type="match status" value="1"/>
</dbReference>
<evidence type="ECO:0000256" key="3">
    <source>
        <dbReference type="PIRNR" id="PIRNR005751"/>
    </source>
</evidence>
<dbReference type="SMART" id="SM00764">
    <property type="entry name" value="Citrate_ly_lig"/>
    <property type="match status" value="1"/>
</dbReference>
<dbReference type="InterPro" id="IPR005216">
    <property type="entry name" value="Citrate_lyase_ligase"/>
</dbReference>
<dbReference type="SUPFAM" id="SSF55729">
    <property type="entry name" value="Acyl-CoA N-acyltransferases (Nat)"/>
    <property type="match status" value="1"/>
</dbReference>
<keyword evidence="5" id="KW-0456">Lyase</keyword>
<protein>
    <recommendedName>
        <fullName evidence="3">[Citrate [pro-3S]-lyase] ligase</fullName>
        <ecNumber evidence="3">6.2.1.22</ecNumber>
    </recommendedName>
</protein>
<feature type="domain" description="N-acetyltransferase" evidence="4">
    <location>
        <begin position="1"/>
        <end position="125"/>
    </location>
</feature>
<evidence type="ECO:0000313" key="6">
    <source>
        <dbReference type="Proteomes" id="UP000013785"/>
    </source>
</evidence>
<keyword evidence="6" id="KW-1185">Reference proteome</keyword>
<dbReference type="GO" id="GO:0016829">
    <property type="term" value="F:lyase activity"/>
    <property type="evidence" value="ECO:0007669"/>
    <property type="project" value="UniProtKB-KW"/>
</dbReference>
<name>R3W2N5_9ENTE</name>
<dbReference type="PIRSF" id="PIRSF005751">
    <property type="entry name" value="Acet_citr_lig"/>
    <property type="match status" value="1"/>
</dbReference>
<comment type="caution">
    <text evidence="5">The sequence shown here is derived from an EMBL/GenBank/DDBJ whole genome shotgun (WGS) entry which is preliminary data.</text>
</comment>
<organism evidence="5 6">
    <name type="scientific">Enterococcus phoeniculicola ATCC BAA-412</name>
    <dbReference type="NCBI Taxonomy" id="1158610"/>
    <lineage>
        <taxon>Bacteria</taxon>
        <taxon>Bacillati</taxon>
        <taxon>Bacillota</taxon>
        <taxon>Bacilli</taxon>
        <taxon>Lactobacillales</taxon>
        <taxon>Enterococcaceae</taxon>
        <taxon>Enterococcus</taxon>
    </lineage>
</organism>
<dbReference type="RefSeq" id="WP_010768909.1">
    <property type="nucleotide sequence ID" value="NZ_ASWE01000001.1"/>
</dbReference>
<dbReference type="Pfam" id="PF08218">
    <property type="entry name" value="Citrate_ly_lig"/>
    <property type="match status" value="1"/>
</dbReference>
<dbReference type="Gene3D" id="3.40.50.620">
    <property type="entry name" value="HUPs"/>
    <property type="match status" value="1"/>
</dbReference>
<proteinExistence type="predicted"/>
<dbReference type="STRING" id="154621.RV11_GL002648"/>
<keyword evidence="2 3" id="KW-0067">ATP-binding</keyword>
<dbReference type="GO" id="GO:0016747">
    <property type="term" value="F:acyltransferase activity, transferring groups other than amino-acyl groups"/>
    <property type="evidence" value="ECO:0007669"/>
    <property type="project" value="InterPro"/>
</dbReference>
<dbReference type="InterPro" id="IPR016181">
    <property type="entry name" value="Acyl_CoA_acyltransferase"/>
</dbReference>
<accession>R3W2N5</accession>
<keyword evidence="1 3" id="KW-0547">Nucleotide-binding</keyword>
<reference evidence="5 6" key="1">
    <citation type="submission" date="2013-02" db="EMBL/GenBank/DDBJ databases">
        <title>The Genome Sequence of Enterococcus phoeniculicola BAA-412.</title>
        <authorList>
            <consortium name="The Broad Institute Genome Sequencing Platform"/>
            <consortium name="The Broad Institute Genome Sequencing Center for Infectious Disease"/>
            <person name="Earl A.M."/>
            <person name="Gilmore M.S."/>
            <person name="Lebreton F."/>
            <person name="Walker B."/>
            <person name="Young S.K."/>
            <person name="Zeng Q."/>
            <person name="Gargeya S."/>
            <person name="Fitzgerald M."/>
            <person name="Haas B."/>
            <person name="Abouelleil A."/>
            <person name="Alvarado L."/>
            <person name="Arachchi H.M."/>
            <person name="Berlin A.M."/>
            <person name="Chapman S.B."/>
            <person name="Dewar J."/>
            <person name="Goldberg J."/>
            <person name="Griggs A."/>
            <person name="Gujja S."/>
            <person name="Hansen M."/>
            <person name="Howarth C."/>
            <person name="Imamovic A."/>
            <person name="Larimer J."/>
            <person name="McCowan C."/>
            <person name="Murphy C."/>
            <person name="Neiman D."/>
            <person name="Pearson M."/>
            <person name="Priest M."/>
            <person name="Roberts A."/>
            <person name="Saif S."/>
            <person name="Shea T."/>
            <person name="Sisk P."/>
            <person name="Sykes S."/>
            <person name="Wortman J."/>
            <person name="Nusbaum C."/>
            <person name="Birren B."/>
        </authorList>
    </citation>
    <scope>NUCLEOTIDE SEQUENCE [LARGE SCALE GENOMIC DNA]</scope>
    <source>
        <strain evidence="5 6">ATCC BAA-412</strain>
    </source>
</reference>
<dbReference type="NCBIfam" id="TIGR00124">
    <property type="entry name" value="cit_ly_ligase"/>
    <property type="match status" value="1"/>
</dbReference>
<dbReference type="PANTHER" id="PTHR40599:SF1">
    <property type="entry name" value="[CITRATE [PRO-3S]-LYASE] LIGASE"/>
    <property type="match status" value="1"/>
</dbReference>
<dbReference type="SUPFAM" id="SSF52374">
    <property type="entry name" value="Nucleotidylyl transferase"/>
    <property type="match status" value="1"/>
</dbReference>
<dbReference type="HOGENOM" id="CLU_063190_0_0_9"/>
<dbReference type="EC" id="6.2.1.22" evidence="3"/>
<dbReference type="EMBL" id="AJAT01000017">
    <property type="protein sequence ID" value="EOL41917.1"/>
    <property type="molecule type" value="Genomic_DNA"/>
</dbReference>
<dbReference type="PATRIC" id="fig|1158610.3.peg.2241"/>
<comment type="catalytic activity">
    <reaction evidence="3">
        <text>holo-[citrate lyase ACP] + acetate + ATP = acetyl-[citrate lyase ACP] + AMP + diphosphate</text>
        <dbReference type="Rhea" id="RHEA:23788"/>
        <dbReference type="Rhea" id="RHEA-COMP:10158"/>
        <dbReference type="Rhea" id="RHEA-COMP:13710"/>
        <dbReference type="ChEBI" id="CHEBI:30089"/>
        <dbReference type="ChEBI" id="CHEBI:30616"/>
        <dbReference type="ChEBI" id="CHEBI:33019"/>
        <dbReference type="ChEBI" id="CHEBI:82683"/>
        <dbReference type="ChEBI" id="CHEBI:137976"/>
        <dbReference type="ChEBI" id="CHEBI:456215"/>
        <dbReference type="EC" id="6.2.1.22"/>
    </reaction>
</comment>
<dbReference type="OrthoDB" id="9779753at2"/>
<dbReference type="InterPro" id="IPR013166">
    <property type="entry name" value="Citrate_lyase_ligase_C"/>
</dbReference>
<evidence type="ECO:0000256" key="2">
    <source>
        <dbReference type="ARBA" id="ARBA00022840"/>
    </source>
</evidence>